<dbReference type="SMART" id="SM00867">
    <property type="entry name" value="YceI"/>
    <property type="match status" value="1"/>
</dbReference>
<name>A0A5N6BJ50_9ACTN</name>
<dbReference type="RefSeq" id="WP_139579210.1">
    <property type="nucleotide sequence ID" value="NZ_VDMA02000022.1"/>
</dbReference>
<dbReference type="PANTHER" id="PTHR34406:SF1">
    <property type="entry name" value="PROTEIN YCEI"/>
    <property type="match status" value="1"/>
</dbReference>
<evidence type="ECO:0000313" key="3">
    <source>
        <dbReference type="EMBL" id="KAB8180472.1"/>
    </source>
</evidence>
<gene>
    <name evidence="3" type="ORF">FH610_033355</name>
</gene>
<accession>A0A5N6BJ50</accession>
<comment type="caution">
    <text evidence="3">The sequence shown here is derived from an EMBL/GenBank/DDBJ whole genome shotgun (WGS) entry which is preliminary data.</text>
</comment>
<keyword evidence="4" id="KW-1185">Reference proteome</keyword>
<dbReference type="InterPro" id="IPR007372">
    <property type="entry name" value="Lipid/polyisoprenoid-bd_YceI"/>
</dbReference>
<reference evidence="3 4" key="1">
    <citation type="submission" date="2019-10" db="EMBL/GenBank/DDBJ databases">
        <title>Nonomuraea sp. nov., isolated from Phyllanthus amarus.</title>
        <authorList>
            <person name="Klykleung N."/>
            <person name="Tanasupawat S."/>
        </authorList>
    </citation>
    <scope>NUCLEOTIDE SEQUENCE [LARGE SCALE GENOMIC DNA]</scope>
    <source>
        <strain evidence="3 4">CR1-09</strain>
    </source>
</reference>
<dbReference type="EMBL" id="VDMA02000022">
    <property type="protein sequence ID" value="KAB8180472.1"/>
    <property type="molecule type" value="Genomic_DNA"/>
</dbReference>
<sequence>MSTTTEFSELTGDYVLDTARTRIEFVARHTMATRVRGRFDEFGGGVHLDGEDPSKSDVRLVVHADSIRTGNAQRDAHLRGRFLRVDDHPEITFTSTSVERAPGAGFEVTGDLAIRGVSRPVTVEFELTGVEHHPRGALQVCFAGRLTIDRTNWGVNWNAATTALISPKVLLEFDVTAIRRS</sequence>
<proteinExistence type="inferred from homology"/>
<evidence type="ECO:0000256" key="1">
    <source>
        <dbReference type="ARBA" id="ARBA00008812"/>
    </source>
</evidence>
<dbReference type="Pfam" id="PF04264">
    <property type="entry name" value="YceI"/>
    <property type="match status" value="1"/>
</dbReference>
<protein>
    <submittedName>
        <fullName evidence="3">Polyisoprenoid-binding protein</fullName>
    </submittedName>
</protein>
<dbReference type="SUPFAM" id="SSF101874">
    <property type="entry name" value="YceI-like"/>
    <property type="match status" value="1"/>
</dbReference>
<evidence type="ECO:0000313" key="4">
    <source>
        <dbReference type="Proteomes" id="UP000313066"/>
    </source>
</evidence>
<dbReference type="InterPro" id="IPR036761">
    <property type="entry name" value="TTHA0802/YceI-like_sf"/>
</dbReference>
<dbReference type="AlphaFoldDB" id="A0A5N6BJ50"/>
<organism evidence="3 4">
    <name type="scientific">Microbispora catharanthi</name>
    <dbReference type="NCBI Taxonomy" id="1712871"/>
    <lineage>
        <taxon>Bacteria</taxon>
        <taxon>Bacillati</taxon>
        <taxon>Actinomycetota</taxon>
        <taxon>Actinomycetes</taxon>
        <taxon>Streptosporangiales</taxon>
        <taxon>Streptosporangiaceae</taxon>
        <taxon>Microbispora</taxon>
    </lineage>
</organism>
<feature type="domain" description="Lipid/polyisoprenoid-binding YceI-like" evidence="2">
    <location>
        <begin position="13"/>
        <end position="178"/>
    </location>
</feature>
<dbReference type="Proteomes" id="UP000313066">
    <property type="component" value="Unassembled WGS sequence"/>
</dbReference>
<dbReference type="PANTHER" id="PTHR34406">
    <property type="entry name" value="PROTEIN YCEI"/>
    <property type="match status" value="1"/>
</dbReference>
<evidence type="ECO:0000259" key="2">
    <source>
        <dbReference type="SMART" id="SM00867"/>
    </source>
</evidence>
<comment type="similarity">
    <text evidence="1">Belongs to the UPF0312 family.</text>
</comment>
<dbReference type="Gene3D" id="2.40.128.110">
    <property type="entry name" value="Lipid/polyisoprenoid-binding, YceI-like"/>
    <property type="match status" value="1"/>
</dbReference>